<dbReference type="InterPro" id="IPR023485">
    <property type="entry name" value="Ptyr_pPase"/>
</dbReference>
<comment type="caution">
    <text evidence="7">The sequence shown here is derived from an EMBL/GenBank/DDBJ whole genome shotgun (WGS) entry which is preliminary data.</text>
</comment>
<evidence type="ECO:0000256" key="4">
    <source>
        <dbReference type="ARBA" id="ARBA00022912"/>
    </source>
</evidence>
<evidence type="ECO:0000313" key="7">
    <source>
        <dbReference type="EMBL" id="MBC6996395.1"/>
    </source>
</evidence>
<evidence type="ECO:0000256" key="1">
    <source>
        <dbReference type="ARBA" id="ARBA00011063"/>
    </source>
</evidence>
<protein>
    <recommendedName>
        <fullName evidence="2">protein-tyrosine-phosphatase</fullName>
        <ecNumber evidence="2">3.1.3.48</ecNumber>
    </recommendedName>
</protein>
<dbReference type="InterPro" id="IPR017867">
    <property type="entry name" value="Tyr_phospatase_low_mol_wt"/>
</dbReference>
<dbReference type="SMART" id="SM00226">
    <property type="entry name" value="LMWPc"/>
    <property type="match status" value="1"/>
</dbReference>
<dbReference type="PANTHER" id="PTHR11717:SF7">
    <property type="entry name" value="LOW MOLECULAR WEIGHT PHOSPHOTYROSINE PROTEIN PHOSPHATASE"/>
    <property type="match status" value="1"/>
</dbReference>
<dbReference type="PRINTS" id="PR00719">
    <property type="entry name" value="LMWPTPASE"/>
</dbReference>
<dbReference type="Pfam" id="PF01451">
    <property type="entry name" value="LMWPc"/>
    <property type="match status" value="1"/>
</dbReference>
<evidence type="ECO:0000313" key="8">
    <source>
        <dbReference type="Proteomes" id="UP000650081"/>
    </source>
</evidence>
<dbReference type="AlphaFoldDB" id="A0A923PPX1"/>
<feature type="active site" description="Proton donor" evidence="5">
    <location>
        <position position="125"/>
    </location>
</feature>
<dbReference type="GO" id="GO:0004725">
    <property type="term" value="F:protein tyrosine phosphatase activity"/>
    <property type="evidence" value="ECO:0007669"/>
    <property type="project" value="UniProtKB-EC"/>
</dbReference>
<dbReference type="CDD" id="cd16343">
    <property type="entry name" value="LMWPTP"/>
    <property type="match status" value="1"/>
</dbReference>
<comment type="similarity">
    <text evidence="1">Belongs to the low molecular weight phosphotyrosine protein phosphatase family.</text>
</comment>
<accession>A0A923PPX1</accession>
<evidence type="ECO:0000256" key="3">
    <source>
        <dbReference type="ARBA" id="ARBA00022801"/>
    </source>
</evidence>
<dbReference type="InterPro" id="IPR036196">
    <property type="entry name" value="Ptyr_pPase_sf"/>
</dbReference>
<name>A0A923PPX1_9BACT</name>
<feature type="domain" description="Phosphotyrosine protein phosphatase I" evidence="6">
    <location>
        <begin position="1"/>
        <end position="150"/>
    </location>
</feature>
<feature type="active site" description="Nucleophile" evidence="5">
    <location>
        <position position="13"/>
    </location>
</feature>
<feature type="active site" description="Nucleophile" evidence="5">
    <location>
        <position position="7"/>
    </location>
</feature>
<reference evidence="7" key="1">
    <citation type="submission" date="2020-08" db="EMBL/GenBank/DDBJ databases">
        <title>Lewinella bacteria from marine environments.</title>
        <authorList>
            <person name="Zhong Y."/>
        </authorList>
    </citation>
    <scope>NUCLEOTIDE SEQUENCE</scope>
    <source>
        <strain evidence="7">KCTC 42187</strain>
    </source>
</reference>
<evidence type="ECO:0000256" key="2">
    <source>
        <dbReference type="ARBA" id="ARBA00013064"/>
    </source>
</evidence>
<keyword evidence="3" id="KW-0378">Hydrolase</keyword>
<dbReference type="Gene3D" id="3.40.50.2300">
    <property type="match status" value="1"/>
</dbReference>
<gene>
    <name evidence="7" type="ORF">H9S92_19645</name>
</gene>
<keyword evidence="8" id="KW-1185">Reference proteome</keyword>
<dbReference type="EC" id="3.1.3.48" evidence="2"/>
<dbReference type="Proteomes" id="UP000650081">
    <property type="component" value="Unassembled WGS sequence"/>
</dbReference>
<dbReference type="PANTHER" id="PTHR11717">
    <property type="entry name" value="LOW MOLECULAR WEIGHT PROTEIN TYROSINE PHOSPHATASE"/>
    <property type="match status" value="1"/>
</dbReference>
<evidence type="ECO:0000259" key="6">
    <source>
        <dbReference type="SMART" id="SM00226"/>
    </source>
</evidence>
<keyword evidence="4" id="KW-0904">Protein phosphatase</keyword>
<dbReference type="InterPro" id="IPR050438">
    <property type="entry name" value="LMW_PTPase"/>
</dbReference>
<organism evidence="7 8">
    <name type="scientific">Neolewinella lacunae</name>
    <dbReference type="NCBI Taxonomy" id="1517758"/>
    <lineage>
        <taxon>Bacteria</taxon>
        <taxon>Pseudomonadati</taxon>
        <taxon>Bacteroidota</taxon>
        <taxon>Saprospiria</taxon>
        <taxon>Saprospirales</taxon>
        <taxon>Lewinellaceae</taxon>
        <taxon>Neolewinella</taxon>
    </lineage>
</organism>
<evidence type="ECO:0000256" key="5">
    <source>
        <dbReference type="PIRSR" id="PIRSR617867-1"/>
    </source>
</evidence>
<sequence>MRILNVCLGNICRSPLAEGLLRRAVEARGLSWEISSSGTANYHVGKAPDRRSVAIGKAHQLDISGQRAQQVTRADLDHYDLILAMDRQNLADLQALATTPAQLQKIHLFLDFAGLRATEGPDVPDPYWDDSGFASVYALLERAAERIVERLVD</sequence>
<proteinExistence type="inferred from homology"/>
<dbReference type="EMBL" id="JACSIT010000152">
    <property type="protein sequence ID" value="MBC6996395.1"/>
    <property type="molecule type" value="Genomic_DNA"/>
</dbReference>
<dbReference type="SUPFAM" id="SSF52788">
    <property type="entry name" value="Phosphotyrosine protein phosphatases I"/>
    <property type="match status" value="1"/>
</dbReference>